<keyword evidence="9" id="KW-1185">Reference proteome</keyword>
<dbReference type="PROSITE" id="PS50893">
    <property type="entry name" value="ABC_TRANSPORTER_2"/>
    <property type="match status" value="1"/>
</dbReference>
<dbReference type="PROSITE" id="PS00211">
    <property type="entry name" value="ABC_TRANSPORTER_1"/>
    <property type="match status" value="1"/>
</dbReference>
<dbReference type="InterPro" id="IPR003593">
    <property type="entry name" value="AAA+_ATPase"/>
</dbReference>
<dbReference type="InterPro" id="IPR017871">
    <property type="entry name" value="ABC_transporter-like_CS"/>
</dbReference>
<dbReference type="GO" id="GO:0005524">
    <property type="term" value="F:ATP binding"/>
    <property type="evidence" value="ECO:0007669"/>
    <property type="project" value="UniProtKB-KW"/>
</dbReference>
<organism evidence="8 9">
    <name type="scientific">Phytohabitans kaempferiae</name>
    <dbReference type="NCBI Taxonomy" id="1620943"/>
    <lineage>
        <taxon>Bacteria</taxon>
        <taxon>Bacillati</taxon>
        <taxon>Actinomycetota</taxon>
        <taxon>Actinomycetes</taxon>
        <taxon>Micromonosporales</taxon>
        <taxon>Micromonosporaceae</taxon>
    </lineage>
</organism>
<proteinExistence type="predicted"/>
<keyword evidence="3" id="KW-0547">Nucleotide-binding</keyword>
<dbReference type="InterPro" id="IPR013611">
    <property type="entry name" value="Transp-assoc_OB_typ2"/>
</dbReference>
<dbReference type="PANTHER" id="PTHR43875:SF15">
    <property type="entry name" value="TREHALOSE IMPORT ATP-BINDING PROTEIN SUGC"/>
    <property type="match status" value="1"/>
</dbReference>
<keyword evidence="4 8" id="KW-0067">ATP-binding</keyword>
<accession>A0ABV6M6K3</accession>
<dbReference type="Gene3D" id="3.40.50.300">
    <property type="entry name" value="P-loop containing nucleotide triphosphate hydrolases"/>
    <property type="match status" value="1"/>
</dbReference>
<evidence type="ECO:0000256" key="2">
    <source>
        <dbReference type="ARBA" id="ARBA00022475"/>
    </source>
</evidence>
<dbReference type="SMART" id="SM00382">
    <property type="entry name" value="AAA"/>
    <property type="match status" value="1"/>
</dbReference>
<dbReference type="Pfam" id="PF08402">
    <property type="entry name" value="TOBE_2"/>
    <property type="match status" value="1"/>
</dbReference>
<evidence type="ECO:0000259" key="7">
    <source>
        <dbReference type="PROSITE" id="PS50893"/>
    </source>
</evidence>
<dbReference type="InterPro" id="IPR003439">
    <property type="entry name" value="ABC_transporter-like_ATP-bd"/>
</dbReference>
<evidence type="ECO:0000256" key="1">
    <source>
        <dbReference type="ARBA" id="ARBA00022448"/>
    </source>
</evidence>
<dbReference type="Gene3D" id="2.40.50.140">
    <property type="entry name" value="Nucleic acid-binding proteins"/>
    <property type="match status" value="1"/>
</dbReference>
<dbReference type="Gene3D" id="2.40.50.100">
    <property type="match status" value="1"/>
</dbReference>
<evidence type="ECO:0000256" key="4">
    <source>
        <dbReference type="ARBA" id="ARBA00022840"/>
    </source>
</evidence>
<reference evidence="8 9" key="1">
    <citation type="submission" date="2024-09" db="EMBL/GenBank/DDBJ databases">
        <authorList>
            <person name="Sun Q."/>
            <person name="Mori K."/>
        </authorList>
    </citation>
    <scope>NUCLEOTIDE SEQUENCE [LARGE SCALE GENOMIC DNA]</scope>
    <source>
        <strain evidence="8 9">TBRC 3947</strain>
    </source>
</reference>
<evidence type="ECO:0000313" key="8">
    <source>
        <dbReference type="EMBL" id="MFC0530325.1"/>
    </source>
</evidence>
<keyword evidence="2" id="KW-1003">Cell membrane</keyword>
<sequence>MATVVLEDLRCEFGPVVAVDSINLEVPDGSFTVLLGPSGCGKTTTLNMIAGLEEATGGRILFDGGQVQHLSPDKRDIAMVFQSYALYPNRTVLENIAFPLRMRGMDKKRAGALAAEAAGRLQLSEVLGRKPRQLSGGQQQRVALARAIVRQPKVFLLDEPLSNLDAKLRNDTRVRLKQTQRDVGGTFILVTHDQMEAMSLADLLVVMNAGRIQQAGPPLELYRRPANRFVGSFVGVPSMNQVEGEIAEGAFTASGWRVPLPGAVRTGPAVLGVRAEDLVLTPTEQGGDGRVRIVERLGTETHVIVAMAHGELTARMAGDAEIEAGQGVQVGTTTNVHIFEADEDGSRVDTEHHPLIV</sequence>
<evidence type="ECO:0000256" key="3">
    <source>
        <dbReference type="ARBA" id="ARBA00022741"/>
    </source>
</evidence>
<dbReference type="Pfam" id="PF00005">
    <property type="entry name" value="ABC_tran"/>
    <property type="match status" value="1"/>
</dbReference>
<comment type="caution">
    <text evidence="8">The sequence shown here is derived from an EMBL/GenBank/DDBJ whole genome shotgun (WGS) entry which is preliminary data.</text>
</comment>
<keyword evidence="1" id="KW-0813">Transport</keyword>
<dbReference type="EMBL" id="JBHLUH010000042">
    <property type="protein sequence ID" value="MFC0530325.1"/>
    <property type="molecule type" value="Genomic_DNA"/>
</dbReference>
<evidence type="ECO:0000313" key="9">
    <source>
        <dbReference type="Proteomes" id="UP001589867"/>
    </source>
</evidence>
<evidence type="ECO:0000256" key="5">
    <source>
        <dbReference type="ARBA" id="ARBA00022967"/>
    </source>
</evidence>
<dbReference type="InterPro" id="IPR047641">
    <property type="entry name" value="ABC_transpr_MalK/UgpC-like"/>
</dbReference>
<keyword evidence="5" id="KW-1278">Translocase</keyword>
<dbReference type="PANTHER" id="PTHR43875">
    <property type="entry name" value="MALTODEXTRIN IMPORT ATP-BINDING PROTEIN MSMX"/>
    <property type="match status" value="1"/>
</dbReference>
<dbReference type="SUPFAM" id="SSF52540">
    <property type="entry name" value="P-loop containing nucleoside triphosphate hydrolases"/>
    <property type="match status" value="1"/>
</dbReference>
<dbReference type="SUPFAM" id="SSF50331">
    <property type="entry name" value="MOP-like"/>
    <property type="match status" value="1"/>
</dbReference>
<gene>
    <name evidence="8" type="ORF">ACFFIA_21920</name>
</gene>
<dbReference type="Proteomes" id="UP001589867">
    <property type="component" value="Unassembled WGS sequence"/>
</dbReference>
<dbReference type="InterPro" id="IPR008995">
    <property type="entry name" value="Mo/tungstate-bd_C_term_dom"/>
</dbReference>
<dbReference type="RefSeq" id="WP_377253482.1">
    <property type="nucleotide sequence ID" value="NZ_JBHLUH010000042.1"/>
</dbReference>
<evidence type="ECO:0000256" key="6">
    <source>
        <dbReference type="ARBA" id="ARBA00023136"/>
    </source>
</evidence>
<dbReference type="InterPro" id="IPR012340">
    <property type="entry name" value="NA-bd_OB-fold"/>
</dbReference>
<name>A0ABV6M6K3_9ACTN</name>
<feature type="domain" description="ABC transporter" evidence="7">
    <location>
        <begin position="4"/>
        <end position="234"/>
    </location>
</feature>
<keyword evidence="6" id="KW-0472">Membrane</keyword>
<dbReference type="InterPro" id="IPR027417">
    <property type="entry name" value="P-loop_NTPase"/>
</dbReference>
<protein>
    <submittedName>
        <fullName evidence="8">ABC transporter ATP-binding protein</fullName>
    </submittedName>
</protein>